<comment type="caution">
    <text evidence="1">The sequence shown here is derived from an EMBL/GenBank/DDBJ whole genome shotgun (WGS) entry which is preliminary data.</text>
</comment>
<accession>A0AAN7UAS8</accession>
<sequence length="179" mass="19753">MRNVGAISHAVINPPVGVHGTAAAKVEFFDRASVDRLMAQANNGHIRGHLRCGGRIPNVVLNRIRVSAHSNTVPNDHGNNGHGSRVLQVVGDSQIVRRSHLEAVLASPNNRVIYGLERVRTFTQADGLSCVEFRFASYTVQAARARNVFMAQKHRRDIPENERIMWEGVTCLFGPDPCQ</sequence>
<dbReference type="EMBL" id="JAWHQM010000002">
    <property type="protein sequence ID" value="KAK5625254.1"/>
    <property type="molecule type" value="Genomic_DNA"/>
</dbReference>
<gene>
    <name evidence="1" type="ORF">RRF57_000970</name>
</gene>
<dbReference type="Proteomes" id="UP001305414">
    <property type="component" value="Unassembled WGS sequence"/>
</dbReference>
<proteinExistence type="predicted"/>
<dbReference type="AlphaFoldDB" id="A0AAN7UAS8"/>
<reference evidence="1 2" key="1">
    <citation type="submission" date="2023-10" db="EMBL/GenBank/DDBJ databases">
        <title>Draft genome sequence of Xylaria bambusicola isolate GMP-LS, the root and basal stem rot pathogen of sugarcane in Indonesia.</title>
        <authorList>
            <person name="Selvaraj P."/>
            <person name="Muralishankar V."/>
            <person name="Muruganantham S."/>
            <person name="Sp S."/>
            <person name="Haryani S."/>
            <person name="Lau K.J.X."/>
            <person name="Naqvi N.I."/>
        </authorList>
    </citation>
    <scope>NUCLEOTIDE SEQUENCE [LARGE SCALE GENOMIC DNA]</scope>
    <source>
        <strain evidence="1">GMP-LS</strain>
    </source>
</reference>
<name>A0AAN7UAS8_9PEZI</name>
<evidence type="ECO:0000313" key="2">
    <source>
        <dbReference type="Proteomes" id="UP001305414"/>
    </source>
</evidence>
<keyword evidence="2" id="KW-1185">Reference proteome</keyword>
<organism evidence="1 2">
    <name type="scientific">Xylaria bambusicola</name>
    <dbReference type="NCBI Taxonomy" id="326684"/>
    <lineage>
        <taxon>Eukaryota</taxon>
        <taxon>Fungi</taxon>
        <taxon>Dikarya</taxon>
        <taxon>Ascomycota</taxon>
        <taxon>Pezizomycotina</taxon>
        <taxon>Sordariomycetes</taxon>
        <taxon>Xylariomycetidae</taxon>
        <taxon>Xylariales</taxon>
        <taxon>Xylariaceae</taxon>
        <taxon>Xylaria</taxon>
    </lineage>
</organism>
<evidence type="ECO:0000313" key="1">
    <source>
        <dbReference type="EMBL" id="KAK5625254.1"/>
    </source>
</evidence>
<protein>
    <submittedName>
        <fullName evidence="1">Uncharacterized protein</fullName>
    </submittedName>
</protein>